<organismHost>
    <name type="scientific">Lepidoptera</name>
    <name type="common">moths &amp; butterflies</name>
    <dbReference type="NCBI Taxonomy" id="7088"/>
</organismHost>
<protein>
    <submittedName>
        <fullName evidence="1">ORF11</fullName>
    </submittedName>
</protein>
<sequence length="254" mass="28938">MSKRLCSASASESDRVRPAMEILYGDALFDALGLKESERPGKRPRLETLSKNVRGDKLTDVVLKAFGSGNSEIESSETDLAMSSNIPEGNSELECSETTDLEMPSETDLAMPSVATDYEKYSKSELIKLLYITKTLYVLKKLDKKLSILKQKLAIQLKNKIVYSEALRKEFAELQCRFRNNYSVRFPILMLPTLELQLRAIRDWCIATSAKLDAFIEDPVWRNGDSNIHCFFIDVFIDTFCVYMQKAENLLFKD</sequence>
<dbReference type="EMBL" id="MF311096">
    <property type="protein sequence ID" value="AWJ76628.1"/>
    <property type="molecule type" value="Genomic_DNA"/>
</dbReference>
<evidence type="ECO:0000313" key="1">
    <source>
        <dbReference type="EMBL" id="AWJ76628.1"/>
    </source>
</evidence>
<proteinExistence type="predicted"/>
<gene>
    <name evidence="1" type="ORF">LdMNPV-T3_00011</name>
</gene>
<reference evidence="1" key="1">
    <citation type="submission" date="2017-06" db="EMBL/GenBank/DDBJ databases">
        <title>Complete Genome Sequence of a Lymantria dispar Nucleopolyhedrovirus (LdMNPV) strain from Turkey.</title>
        <authorList>
            <person name="Gencer D."/>
            <person name="Inan C."/>
            <person name="Nalcacioglu R."/>
            <person name="Yin F."/>
            <person name="Zhu Z."/>
            <person name="Wang J."/>
            <person name="Hu Z."/>
            <person name="Arif B.M."/>
            <person name="Demirbag Z."/>
            <person name="Demir I."/>
        </authorList>
    </citation>
    <scope>NUCLEOTIDE SEQUENCE</scope>
    <source>
        <strain evidence="1">T3</strain>
    </source>
</reference>
<accession>A0A2S1XBG9</accession>
<organism evidence="1">
    <name type="scientific">Lymantria dispar multicapsid nuclear polyhedrosis virus</name>
    <name type="common">LdMNPV</name>
    <dbReference type="NCBI Taxonomy" id="10449"/>
    <lineage>
        <taxon>Viruses</taxon>
        <taxon>Viruses incertae sedis</taxon>
        <taxon>Naldaviricetes</taxon>
        <taxon>Lefavirales</taxon>
        <taxon>Baculoviridae</taxon>
        <taxon>Alphabaculovirus</taxon>
        <taxon>Alphabaculovirus lydisparis</taxon>
    </lineage>
</organism>
<name>A0A2S1XBG9_NPVLD</name>